<feature type="domain" description="N-acetyltransferase" evidence="1">
    <location>
        <begin position="45"/>
        <end position="232"/>
    </location>
</feature>
<dbReference type="Proteomes" id="UP001247805">
    <property type="component" value="Unassembled WGS sequence"/>
</dbReference>
<comment type="caution">
    <text evidence="2">The sequence shown here is derived from an EMBL/GenBank/DDBJ whole genome shotgun (WGS) entry which is preliminary data.</text>
</comment>
<sequence length="334" mass="38044">MSEPIRWYVDDPLEKFWFTALCYSSHHESDTQTKLTHHPIVCQQLDKQRLAHSPELLSKVFSLLIDAHYQTSPDDIQRLLDAPESICFIMFQNNRVLGVAQVNQEGGLKLSGLAPAITQGQRRVKGHLVAQNIANLYNDEAFCTMRQWRIGRIAIHPHLQQMGLGSELIAFIKQQAIKHQTDLLTTAFGCNSALLKFWQLADFELIKLSNKVEVSSGEHSCICVYSLHQDAQHTVNNLTKEFTNELQFQIDKAWKTMPSTLLADILRYIDEHNSVSQTDIVKQYCEGFRNLDSSQRVIRNHIFANAKELNKLTDSEQGILVACILQKQVICSSI</sequence>
<dbReference type="PANTHER" id="PTHR10925:SF5">
    <property type="entry name" value="RNA CYTIDINE ACETYLTRANSFERASE"/>
    <property type="match status" value="1"/>
</dbReference>
<dbReference type="InterPro" id="IPR016181">
    <property type="entry name" value="Acyl_CoA_acyltransferase"/>
</dbReference>
<protein>
    <submittedName>
        <fullName evidence="2">GNAT family N-acetyltransferase</fullName>
        <ecNumber evidence="2">2.3.1.-</ecNumber>
    </submittedName>
</protein>
<dbReference type="SUPFAM" id="SSF55729">
    <property type="entry name" value="Acyl-CoA N-acyltransferases (Nat)"/>
    <property type="match status" value="1"/>
</dbReference>
<evidence type="ECO:0000259" key="1">
    <source>
        <dbReference type="PROSITE" id="PS51186"/>
    </source>
</evidence>
<keyword evidence="2" id="KW-0012">Acyltransferase</keyword>
<evidence type="ECO:0000313" key="3">
    <source>
        <dbReference type="Proteomes" id="UP001247805"/>
    </source>
</evidence>
<dbReference type="PANTHER" id="PTHR10925">
    <property type="entry name" value="N-ACETYLTRANSFERASE 10"/>
    <property type="match status" value="1"/>
</dbReference>
<dbReference type="Pfam" id="PF13718">
    <property type="entry name" value="GNAT_acetyltr_2"/>
    <property type="match status" value="2"/>
</dbReference>
<dbReference type="PROSITE" id="PS51186">
    <property type="entry name" value="GNAT"/>
    <property type="match status" value="1"/>
</dbReference>
<dbReference type="InterPro" id="IPR032672">
    <property type="entry name" value="TmcA/NAT10/Kre33"/>
</dbReference>
<organism evidence="2 3">
    <name type="scientific">Paraglaciecola aquimarina</name>
    <dbReference type="NCBI Taxonomy" id="1235557"/>
    <lineage>
        <taxon>Bacteria</taxon>
        <taxon>Pseudomonadati</taxon>
        <taxon>Pseudomonadota</taxon>
        <taxon>Gammaproteobacteria</taxon>
        <taxon>Alteromonadales</taxon>
        <taxon>Alteromonadaceae</taxon>
        <taxon>Paraglaciecola</taxon>
    </lineage>
</organism>
<dbReference type="GO" id="GO:0016746">
    <property type="term" value="F:acyltransferase activity"/>
    <property type="evidence" value="ECO:0007669"/>
    <property type="project" value="UniProtKB-KW"/>
</dbReference>
<dbReference type="EMBL" id="JAWDIO010000002">
    <property type="protein sequence ID" value="MDU0355592.1"/>
    <property type="molecule type" value="Genomic_DNA"/>
</dbReference>
<evidence type="ECO:0000313" key="2">
    <source>
        <dbReference type="EMBL" id="MDU0355592.1"/>
    </source>
</evidence>
<dbReference type="Gene3D" id="3.40.630.30">
    <property type="match status" value="1"/>
</dbReference>
<gene>
    <name evidence="2" type="ORF">RS130_18315</name>
</gene>
<keyword evidence="2" id="KW-0808">Transferase</keyword>
<name>A0ABU3T058_9ALTE</name>
<dbReference type="CDD" id="cd04301">
    <property type="entry name" value="NAT_SF"/>
    <property type="match status" value="1"/>
</dbReference>
<proteinExistence type="predicted"/>
<keyword evidence="3" id="KW-1185">Reference proteome</keyword>
<dbReference type="InterPro" id="IPR000182">
    <property type="entry name" value="GNAT_dom"/>
</dbReference>
<accession>A0ABU3T058</accession>
<dbReference type="EC" id="2.3.1.-" evidence="2"/>
<reference evidence="2 3" key="1">
    <citation type="submission" date="2023-10" db="EMBL/GenBank/DDBJ databases">
        <title>Glaciecola aquimarina strain GGW-M5 nov., isolated from a coastal seawater.</title>
        <authorList>
            <person name="Bayburt H."/>
            <person name="Kim J.M."/>
            <person name="Choi B.J."/>
            <person name="Jeon C.O."/>
        </authorList>
    </citation>
    <scope>NUCLEOTIDE SEQUENCE [LARGE SCALE GENOMIC DNA]</scope>
    <source>
        <strain evidence="2 3">KCTC 32108</strain>
    </source>
</reference>